<proteinExistence type="predicted"/>
<evidence type="ECO:0000256" key="3">
    <source>
        <dbReference type="SAM" id="MobiDB-lite"/>
    </source>
</evidence>
<dbReference type="PROSITE" id="PS01096">
    <property type="entry name" value="PPIC_PPIASE_1"/>
    <property type="match status" value="1"/>
</dbReference>
<dbReference type="SUPFAM" id="SSF109998">
    <property type="entry name" value="Triger factor/SurA peptide-binding domain-like"/>
    <property type="match status" value="1"/>
</dbReference>
<feature type="compositionally biased region" description="Acidic residues" evidence="3">
    <location>
        <begin position="316"/>
        <end position="328"/>
    </location>
</feature>
<dbReference type="Gene3D" id="3.10.50.40">
    <property type="match status" value="1"/>
</dbReference>
<gene>
    <name evidence="5" type="ORF">A2W05_00745</name>
</gene>
<dbReference type="EMBL" id="MGDE01000262">
    <property type="protein sequence ID" value="OGL42671.1"/>
    <property type="molecule type" value="Genomic_DNA"/>
</dbReference>
<organism evidence="5 6">
    <name type="scientific">Candidatus Schekmanbacteria bacterium RBG_16_38_10</name>
    <dbReference type="NCBI Taxonomy" id="1817879"/>
    <lineage>
        <taxon>Bacteria</taxon>
        <taxon>Candidatus Schekmaniibacteriota</taxon>
    </lineage>
</organism>
<dbReference type="InterPro" id="IPR000297">
    <property type="entry name" value="PPIase_PpiC"/>
</dbReference>
<reference evidence="5 6" key="1">
    <citation type="journal article" date="2016" name="Nat. Commun.">
        <title>Thousands of microbial genomes shed light on interconnected biogeochemical processes in an aquifer system.</title>
        <authorList>
            <person name="Anantharaman K."/>
            <person name="Brown C.T."/>
            <person name="Hug L.A."/>
            <person name="Sharon I."/>
            <person name="Castelle C.J."/>
            <person name="Probst A.J."/>
            <person name="Thomas B.C."/>
            <person name="Singh A."/>
            <person name="Wilkins M.J."/>
            <person name="Karaoz U."/>
            <person name="Brodie E.L."/>
            <person name="Williams K.H."/>
            <person name="Hubbard S.S."/>
            <person name="Banfield J.F."/>
        </authorList>
    </citation>
    <scope>NUCLEOTIDE SEQUENCE [LARGE SCALE GENOMIC DNA]</scope>
</reference>
<accession>A0A1F7RMJ8</accession>
<evidence type="ECO:0000256" key="2">
    <source>
        <dbReference type="SAM" id="Coils"/>
    </source>
</evidence>
<dbReference type="SUPFAM" id="SSF54534">
    <property type="entry name" value="FKBP-like"/>
    <property type="match status" value="1"/>
</dbReference>
<keyword evidence="1" id="KW-0413">Isomerase</keyword>
<dbReference type="InterPro" id="IPR023058">
    <property type="entry name" value="PPIase_PpiC_CS"/>
</dbReference>
<feature type="coiled-coil region" evidence="2">
    <location>
        <begin position="242"/>
        <end position="269"/>
    </location>
</feature>
<sequence>MELKKFFLGIFILILLIVTPLPSKADDSAKSPDKVILAEVGDKKITLQELNEKIADLPVQYRSYFSDLEKKETFLNSIVQQIVLAKKARELKIDQKPDVSGKINDIANQILSQQLVKEEIVNKINISDEDIKKYYGNNLDKYKEPEKVKASHILIKVAPDANEEAKNKAESKAKEILAKAKKGENFAKLAKEFSEDTGSSTNGGDLGFSQKGRMVKEFEDAAFKLKPGEISDIVKTKFGYHIIKAEEKREEKQKTLSEVKSQIKDALTRETLKNKLDEYTKKLFAESKVVMHPELLKTKEDENKNINKEETGKESDSDEGLEVEFGDD</sequence>
<protein>
    <recommendedName>
        <fullName evidence="4">PpiC domain-containing protein</fullName>
    </recommendedName>
</protein>
<evidence type="ECO:0000313" key="5">
    <source>
        <dbReference type="EMBL" id="OGL42671.1"/>
    </source>
</evidence>
<dbReference type="AlphaFoldDB" id="A0A1F7RMJ8"/>
<dbReference type="InterPro" id="IPR027304">
    <property type="entry name" value="Trigger_fact/SurA_dom_sf"/>
</dbReference>
<dbReference type="GO" id="GO:0003755">
    <property type="term" value="F:peptidyl-prolyl cis-trans isomerase activity"/>
    <property type="evidence" value="ECO:0007669"/>
    <property type="project" value="UniProtKB-KW"/>
</dbReference>
<dbReference type="Pfam" id="PF13616">
    <property type="entry name" value="Rotamase_3"/>
    <property type="match status" value="1"/>
</dbReference>
<feature type="domain" description="PpiC" evidence="4">
    <location>
        <begin position="145"/>
        <end position="247"/>
    </location>
</feature>
<dbReference type="InterPro" id="IPR050245">
    <property type="entry name" value="PrsA_foldase"/>
</dbReference>
<dbReference type="InterPro" id="IPR046357">
    <property type="entry name" value="PPIase_dom_sf"/>
</dbReference>
<evidence type="ECO:0000259" key="4">
    <source>
        <dbReference type="PROSITE" id="PS50198"/>
    </source>
</evidence>
<evidence type="ECO:0000313" key="6">
    <source>
        <dbReference type="Proteomes" id="UP000178797"/>
    </source>
</evidence>
<dbReference type="PANTHER" id="PTHR47245:SF2">
    <property type="entry name" value="PEPTIDYL-PROLYL CIS-TRANS ISOMERASE HP_0175-RELATED"/>
    <property type="match status" value="1"/>
</dbReference>
<evidence type="ECO:0000256" key="1">
    <source>
        <dbReference type="PROSITE-ProRule" id="PRU00278"/>
    </source>
</evidence>
<keyword evidence="2" id="KW-0175">Coiled coil</keyword>
<dbReference type="Proteomes" id="UP000178797">
    <property type="component" value="Unassembled WGS sequence"/>
</dbReference>
<dbReference type="PROSITE" id="PS50198">
    <property type="entry name" value="PPIC_PPIASE_2"/>
    <property type="match status" value="1"/>
</dbReference>
<keyword evidence="1" id="KW-0697">Rotamase</keyword>
<feature type="region of interest" description="Disordered" evidence="3">
    <location>
        <begin position="295"/>
        <end position="328"/>
    </location>
</feature>
<feature type="compositionally biased region" description="Basic and acidic residues" evidence="3">
    <location>
        <begin position="295"/>
        <end position="315"/>
    </location>
</feature>
<name>A0A1F7RMJ8_9BACT</name>
<dbReference type="PANTHER" id="PTHR47245">
    <property type="entry name" value="PEPTIDYLPROLYL ISOMERASE"/>
    <property type="match status" value="1"/>
</dbReference>
<comment type="caution">
    <text evidence="5">The sequence shown here is derived from an EMBL/GenBank/DDBJ whole genome shotgun (WGS) entry which is preliminary data.</text>
</comment>